<gene>
    <name evidence="15" type="ORF">UCRPA7_5999</name>
</gene>
<dbReference type="eggNOG" id="KOG2806">
    <property type="taxonomic scope" value="Eukaryota"/>
</dbReference>
<evidence type="ECO:0000256" key="4">
    <source>
        <dbReference type="ARBA" id="ARBA00012729"/>
    </source>
</evidence>
<dbReference type="Gene3D" id="3.20.20.80">
    <property type="entry name" value="Glycosidases"/>
    <property type="match status" value="1"/>
</dbReference>
<evidence type="ECO:0000256" key="5">
    <source>
        <dbReference type="ARBA" id="ARBA00022525"/>
    </source>
</evidence>
<evidence type="ECO:0000256" key="6">
    <source>
        <dbReference type="ARBA" id="ARBA00022801"/>
    </source>
</evidence>
<keyword evidence="7" id="KW-0146">Chitin degradation</keyword>
<feature type="domain" description="GH18" evidence="14">
    <location>
        <begin position="14"/>
        <end position="383"/>
    </location>
</feature>
<keyword evidence="8" id="KW-1015">Disulfide bond</keyword>
<protein>
    <recommendedName>
        <fullName evidence="4">chitinase</fullName>
        <ecNumber evidence="4">3.2.1.14</ecNumber>
    </recommendedName>
</protein>
<dbReference type="RefSeq" id="XP_007916732.1">
    <property type="nucleotide sequence ID" value="XM_007918541.1"/>
</dbReference>
<dbReference type="InterPro" id="IPR001579">
    <property type="entry name" value="Glyco_hydro_18_chit_AS"/>
</dbReference>
<keyword evidence="9" id="KW-0119">Carbohydrate metabolism</keyword>
<dbReference type="EMBL" id="KB933216">
    <property type="protein sequence ID" value="EON98477.1"/>
    <property type="molecule type" value="Genomic_DNA"/>
</dbReference>
<organism evidence="15 16">
    <name type="scientific">Phaeoacremonium minimum (strain UCR-PA7)</name>
    <name type="common">Esca disease fungus</name>
    <name type="synonym">Togninia minima</name>
    <dbReference type="NCBI Taxonomy" id="1286976"/>
    <lineage>
        <taxon>Eukaryota</taxon>
        <taxon>Fungi</taxon>
        <taxon>Dikarya</taxon>
        <taxon>Ascomycota</taxon>
        <taxon>Pezizomycotina</taxon>
        <taxon>Sordariomycetes</taxon>
        <taxon>Sordariomycetidae</taxon>
        <taxon>Togniniales</taxon>
        <taxon>Togniniaceae</taxon>
        <taxon>Phaeoacremonium</taxon>
    </lineage>
</organism>
<dbReference type="PROSITE" id="PS01095">
    <property type="entry name" value="GH18_1"/>
    <property type="match status" value="1"/>
</dbReference>
<accession>R8BGW8</accession>
<feature type="region of interest" description="Disordered" evidence="13">
    <location>
        <begin position="895"/>
        <end position="915"/>
    </location>
</feature>
<dbReference type="GO" id="GO:0008843">
    <property type="term" value="F:endochitinase activity"/>
    <property type="evidence" value="ECO:0007669"/>
    <property type="project" value="UniProtKB-EC"/>
</dbReference>
<dbReference type="HOGENOM" id="CLU_001837_2_0_1"/>
<evidence type="ECO:0000313" key="16">
    <source>
        <dbReference type="Proteomes" id="UP000014074"/>
    </source>
</evidence>
<comment type="catalytic activity">
    <reaction evidence="1">
        <text>Random endo-hydrolysis of N-acetyl-beta-D-glucosaminide (1-&gt;4)-beta-linkages in chitin and chitodextrins.</text>
        <dbReference type="EC" id="3.2.1.14"/>
    </reaction>
</comment>
<dbReference type="SUPFAM" id="SSF51445">
    <property type="entry name" value="(Trans)glycosidases"/>
    <property type="match status" value="1"/>
</dbReference>
<proteinExistence type="inferred from homology"/>
<dbReference type="SUPFAM" id="SSF54556">
    <property type="entry name" value="Chitinase insertion domain"/>
    <property type="match status" value="1"/>
</dbReference>
<dbReference type="KEGG" id="tmn:UCRPA7_5999"/>
<dbReference type="GO" id="GO:0005576">
    <property type="term" value="C:extracellular region"/>
    <property type="evidence" value="ECO:0007669"/>
    <property type="project" value="UniProtKB-SubCell"/>
</dbReference>
<evidence type="ECO:0000313" key="15">
    <source>
        <dbReference type="EMBL" id="EON98477.1"/>
    </source>
</evidence>
<dbReference type="Proteomes" id="UP000014074">
    <property type="component" value="Unassembled WGS sequence"/>
</dbReference>
<name>R8BGW8_PHAM7</name>
<evidence type="ECO:0000256" key="11">
    <source>
        <dbReference type="ARBA" id="ARBA00023326"/>
    </source>
</evidence>
<dbReference type="InterPro" id="IPR011583">
    <property type="entry name" value="Chitinase_II/V-like_cat"/>
</dbReference>
<sequence>MPDGSGQGGGNVQSRIVGYYEAWKVDDVCAAVNLGMKNIPLGSLTHLIVSFGYITPDDFNIKPMPGVSGDTLSGFTGIKSDNPSTKIMISLGGWSFTDNGTDTQEVFTNVVSSHSNREKFITNLLGFLSHYAFDGVDFDWEYPGAPDRGGHDGDAEGYLQLLSELRVAMDLAGVDYVVSFTVPTSYYYLSNYGTPVDSVFGNILKKMTTYADMVNVMSYDLHGTWDGPKDQIGSIVLAHTNLTEIQLAFDLFWRNDIDPAKLNLGVGFYGRSYQLSNPSCSQPGCPFAGGADAGPCTQTSGILSYKEIMNIIDQNSITPIWDETDAVKYITWDNDQWVSFDDQETFQQKVKWANANGIGGLSIWAIDQDTDDLQALQGLLYPKSLNAFYDNTTDASHWQQVQSGQWANGGHSTGRLTDCNNSPYQADKCHWQGKPGSCYNNVCAFDTEVQLAQSYDGGGDNCGIQLSRDRVFCCTAPGGVQPFLPVPLEYLFKDPPTGDNVDADFKLSVDDTWGGTKVEGDDDTPNDAAFGFFVMTSPEEIQVSLKKRDGAHWEVFDCDDAVSEEVQTVRMFCNDDSPGSNCHKIYLGHGVPGTILEMPKGCGPGPYAVAIDMVVSEHQTIPGHIEKRTTEPNPVVYDLTFDYDFRRVPRDLGDTQWRLDYSNEEGYWDAVVDSPGQTRRKRSFPDSGLKGTPGSHKRWLEDSWHDDMKDHRAGLMSREELHARWFGSDAIEWLKGLFTVAVEAPAITHQISETLNVILLDESYQCTIAGIDTAAKLLVQASTSVQIDTSFGLTIVATLGIPPDLSQSYMYFKNSGEVTALFTIEALVSAKYDTHDIELFGLENFGATFSIPGILTVGPNFKIYGSVNFDLALSGKFQAHVTLAKWDTQLGFPELDSDDDPQDITDPNTDGTQEIGKPAIDWSIDANGQITAHIKPTISFGIEFNKAFISIDPATVNIVADGWVQAYASASYGSFDQSFCYGSNAATELYAQINVPKSMGWLLPGGQSKYPIWTSPTYAIIPQTCSSSEPNTRRNYLSNISDWVDSLPRELAERYSPSIGRRDITIGPLVHIPQLACPGNAADEGGTGNISSCPVCGDNSDADSQEPDKRWLGIRDDTVCELEEYIGTDDQISCNYASSTSKRTIIGVWDGVANETVTVLEKRVAEKSVGALGYEIFFGQYDECSDAKSSTIDRNYVFQNSNAACLADVVKLTNSVVNQRMPGLQLETDHVYEAQTLAAFIVWLADNAALGTYQKPTAAWVIEVILGQGANGFLLVSPGNNGLRTPTNGDPVQTVMAYGFGRSDGVIGNTRLTKARGQQSLALILKAINGAKNVWFGGGAPNTVSQNDRTVSAGRQRIRNAASPFKYLNYQPTDGSEAVWNKWMRVSNWIDLVCSVFDAQYPWGQARYAGEPTNTAGTPSLRALYAYFIDAHLASIEATARQWATTANNDFNTFYPPSSPNEQSWVNAAFGASGFATANALRFPRPGGTGPSPYGAYANQQFTLNGGGQQVNLGNPGAV</sequence>
<dbReference type="GO" id="GO:0008061">
    <property type="term" value="F:chitin binding"/>
    <property type="evidence" value="ECO:0007669"/>
    <property type="project" value="InterPro"/>
</dbReference>
<keyword evidence="5" id="KW-0964">Secreted</keyword>
<dbReference type="PROSITE" id="PS51910">
    <property type="entry name" value="GH18_2"/>
    <property type="match status" value="1"/>
</dbReference>
<keyword evidence="6 12" id="KW-0378">Hydrolase</keyword>
<comment type="similarity">
    <text evidence="3">Belongs to the glycosyl hydrolase 18 family. Chitinase class V subfamily.</text>
</comment>
<dbReference type="PANTHER" id="PTHR11177:SF397">
    <property type="entry name" value="CHITINASE"/>
    <property type="match status" value="1"/>
</dbReference>
<comment type="subcellular location">
    <subcellularLocation>
        <location evidence="2">Secreted</location>
    </subcellularLocation>
</comment>
<dbReference type="GO" id="GO:0006032">
    <property type="term" value="P:chitin catabolic process"/>
    <property type="evidence" value="ECO:0007669"/>
    <property type="project" value="UniProtKB-KW"/>
</dbReference>
<evidence type="ECO:0000256" key="10">
    <source>
        <dbReference type="ARBA" id="ARBA00023295"/>
    </source>
</evidence>
<feature type="region of interest" description="Disordered" evidence="13">
    <location>
        <begin position="677"/>
        <end position="696"/>
    </location>
</feature>
<dbReference type="GeneID" id="19326609"/>
<reference evidence="16" key="1">
    <citation type="journal article" date="2013" name="Genome Announc.">
        <title>Draft genome sequence of the ascomycete Phaeoacremonium aleophilum strain UCR-PA7, a causal agent of the esca disease complex in grapevines.</title>
        <authorList>
            <person name="Blanco-Ulate B."/>
            <person name="Rolshausen P."/>
            <person name="Cantu D."/>
        </authorList>
    </citation>
    <scope>NUCLEOTIDE SEQUENCE [LARGE SCALE GENOMIC DNA]</scope>
    <source>
        <strain evidence="16">UCR-PA7</strain>
    </source>
</reference>
<dbReference type="InterPro" id="IPR029070">
    <property type="entry name" value="Chitinase_insertion_sf"/>
</dbReference>
<evidence type="ECO:0000256" key="9">
    <source>
        <dbReference type="ARBA" id="ARBA00023277"/>
    </source>
</evidence>
<dbReference type="GO" id="GO:0000272">
    <property type="term" value="P:polysaccharide catabolic process"/>
    <property type="evidence" value="ECO:0007669"/>
    <property type="project" value="UniProtKB-KW"/>
</dbReference>
<evidence type="ECO:0000256" key="8">
    <source>
        <dbReference type="ARBA" id="ARBA00023157"/>
    </source>
</evidence>
<evidence type="ECO:0000259" key="14">
    <source>
        <dbReference type="PROSITE" id="PS51910"/>
    </source>
</evidence>
<dbReference type="Pfam" id="PF00704">
    <property type="entry name" value="Glyco_hydro_18"/>
    <property type="match status" value="1"/>
</dbReference>
<dbReference type="InterPro" id="IPR001223">
    <property type="entry name" value="Glyco_hydro18_cat"/>
</dbReference>
<evidence type="ECO:0000256" key="3">
    <source>
        <dbReference type="ARBA" id="ARBA00008682"/>
    </source>
</evidence>
<keyword evidence="11" id="KW-0624">Polysaccharide degradation</keyword>
<dbReference type="SMART" id="SM00636">
    <property type="entry name" value="Glyco_18"/>
    <property type="match status" value="1"/>
</dbReference>
<keyword evidence="10 12" id="KW-0326">Glycosidase</keyword>
<dbReference type="OrthoDB" id="73875at2759"/>
<dbReference type="Gene3D" id="3.10.50.10">
    <property type="match status" value="1"/>
</dbReference>
<dbReference type="EC" id="3.2.1.14" evidence="4"/>
<dbReference type="PANTHER" id="PTHR11177">
    <property type="entry name" value="CHITINASE"/>
    <property type="match status" value="1"/>
</dbReference>
<evidence type="ECO:0000256" key="7">
    <source>
        <dbReference type="ARBA" id="ARBA00023024"/>
    </source>
</evidence>
<dbReference type="FunFam" id="3.10.50.10:FF:000001">
    <property type="entry name" value="Chitinase 3-like 1"/>
    <property type="match status" value="1"/>
</dbReference>
<evidence type="ECO:0000256" key="12">
    <source>
        <dbReference type="RuleBase" id="RU000489"/>
    </source>
</evidence>
<evidence type="ECO:0000256" key="13">
    <source>
        <dbReference type="SAM" id="MobiDB-lite"/>
    </source>
</evidence>
<dbReference type="InterPro" id="IPR017853">
    <property type="entry name" value="GH"/>
</dbReference>
<evidence type="ECO:0000256" key="1">
    <source>
        <dbReference type="ARBA" id="ARBA00000822"/>
    </source>
</evidence>
<keyword evidence="16" id="KW-1185">Reference proteome</keyword>
<dbReference type="InterPro" id="IPR050314">
    <property type="entry name" value="Glycosyl_Hydrlase_18"/>
</dbReference>
<evidence type="ECO:0000256" key="2">
    <source>
        <dbReference type="ARBA" id="ARBA00004613"/>
    </source>
</evidence>